<dbReference type="PANTHER" id="PTHR43643">
    <property type="entry name" value="HISTIDINOL-PHOSPHATE AMINOTRANSFERASE 2"/>
    <property type="match status" value="1"/>
</dbReference>
<keyword evidence="6" id="KW-0368">Histidine biosynthesis</keyword>
<comment type="subunit">
    <text evidence="2 6">Homodimer.</text>
</comment>
<gene>
    <name evidence="6" type="primary">hisC</name>
    <name evidence="8" type="ORF">EDC14_101376</name>
</gene>
<keyword evidence="3 6" id="KW-0032">Aminotransferase</keyword>
<keyword evidence="6" id="KW-0028">Amino-acid biosynthesis</keyword>
<evidence type="ECO:0000259" key="7">
    <source>
        <dbReference type="Pfam" id="PF00155"/>
    </source>
</evidence>
<dbReference type="SUPFAM" id="SSF53383">
    <property type="entry name" value="PLP-dependent transferases"/>
    <property type="match status" value="1"/>
</dbReference>
<comment type="catalytic activity">
    <reaction evidence="6">
        <text>L-histidinol phosphate + 2-oxoglutarate = 3-(imidazol-4-yl)-2-oxopropyl phosphate + L-glutamate</text>
        <dbReference type="Rhea" id="RHEA:23744"/>
        <dbReference type="ChEBI" id="CHEBI:16810"/>
        <dbReference type="ChEBI" id="CHEBI:29985"/>
        <dbReference type="ChEBI" id="CHEBI:57766"/>
        <dbReference type="ChEBI" id="CHEBI:57980"/>
        <dbReference type="EC" id="2.6.1.9"/>
    </reaction>
</comment>
<reference evidence="8 9" key="1">
    <citation type="submission" date="2019-03" db="EMBL/GenBank/DDBJ databases">
        <title>Genomic Encyclopedia of Type Strains, Phase IV (KMG-IV): sequencing the most valuable type-strain genomes for metagenomic binning, comparative biology and taxonomic classification.</title>
        <authorList>
            <person name="Goeker M."/>
        </authorList>
    </citation>
    <scope>NUCLEOTIDE SEQUENCE [LARGE SCALE GENOMIC DNA]</scope>
    <source>
        <strain evidence="8 9">LX-B</strain>
    </source>
</reference>
<dbReference type="PANTHER" id="PTHR43643:SF3">
    <property type="entry name" value="HISTIDINOL-PHOSPHATE AMINOTRANSFERASE"/>
    <property type="match status" value="1"/>
</dbReference>
<protein>
    <recommendedName>
        <fullName evidence="6">Histidinol-phosphate aminotransferase</fullName>
        <ecNumber evidence="6">2.6.1.9</ecNumber>
    </recommendedName>
    <alternativeName>
        <fullName evidence="6">Imidazole acetol-phosphate transaminase</fullName>
    </alternativeName>
</protein>
<organism evidence="8 9">
    <name type="scientific">Hydrogenispora ethanolica</name>
    <dbReference type="NCBI Taxonomy" id="1082276"/>
    <lineage>
        <taxon>Bacteria</taxon>
        <taxon>Bacillati</taxon>
        <taxon>Bacillota</taxon>
        <taxon>Hydrogenispora</taxon>
    </lineage>
</organism>
<dbReference type="Proteomes" id="UP000295008">
    <property type="component" value="Unassembled WGS sequence"/>
</dbReference>
<comment type="similarity">
    <text evidence="6">Belongs to the class-II pyridoxal-phosphate-dependent aminotransferase family. Histidinol-phosphate aminotransferase subfamily.</text>
</comment>
<dbReference type="InterPro" id="IPR015422">
    <property type="entry name" value="PyrdxlP-dep_Trfase_small"/>
</dbReference>
<evidence type="ECO:0000313" key="9">
    <source>
        <dbReference type="Proteomes" id="UP000295008"/>
    </source>
</evidence>
<dbReference type="GO" id="GO:0004400">
    <property type="term" value="F:histidinol-phosphate transaminase activity"/>
    <property type="evidence" value="ECO:0007669"/>
    <property type="project" value="UniProtKB-UniRule"/>
</dbReference>
<evidence type="ECO:0000256" key="2">
    <source>
        <dbReference type="ARBA" id="ARBA00011738"/>
    </source>
</evidence>
<evidence type="ECO:0000256" key="4">
    <source>
        <dbReference type="ARBA" id="ARBA00022679"/>
    </source>
</evidence>
<dbReference type="InterPro" id="IPR005861">
    <property type="entry name" value="HisP_aminotrans"/>
</dbReference>
<dbReference type="Gene3D" id="3.90.1150.10">
    <property type="entry name" value="Aspartate Aminotransferase, domain 1"/>
    <property type="match status" value="1"/>
</dbReference>
<sequence length="371" mass="41474">MKRSGMFRECIDRIPPYVPGKPIEEVERELGLNGVIKMASNENPLGPSQEVRQAVIYALDRVAQYPDANNFYLRDALVAELKVDPGQLLIGNGLDDVNRILAEALFNPDDEVIIPQPTFSQYEIVTRLMGAKPVFVKGDGYRHDLDAMLAAITDRTKMIFICNPNNPTGTIITETELVRFLRRVPASVLVVVDEAYAEFADDPALPNGIRLLQEGFANLVVYHTFSKIHGMAGLRLGYAVAAPELIRETLRIKDPFNVNLIAQAAGVAALNSKIHMKLSKELVQSGKRQFYEELDRLGIGYLPTQANFILIDCGQDSRAIYDFLLHNGIIVRATHSFGLPHCIRVTFGTAEQNDRFFRAFREGMKRLEITA</sequence>
<evidence type="ECO:0000256" key="3">
    <source>
        <dbReference type="ARBA" id="ARBA00022576"/>
    </source>
</evidence>
<dbReference type="InterPro" id="IPR015424">
    <property type="entry name" value="PyrdxlP-dep_Trfase"/>
</dbReference>
<dbReference type="InterPro" id="IPR004839">
    <property type="entry name" value="Aminotransferase_I/II_large"/>
</dbReference>
<dbReference type="GO" id="GO:0030170">
    <property type="term" value="F:pyridoxal phosphate binding"/>
    <property type="evidence" value="ECO:0007669"/>
    <property type="project" value="InterPro"/>
</dbReference>
<evidence type="ECO:0000256" key="6">
    <source>
        <dbReference type="HAMAP-Rule" id="MF_01023"/>
    </source>
</evidence>
<dbReference type="InterPro" id="IPR015421">
    <property type="entry name" value="PyrdxlP-dep_Trfase_major"/>
</dbReference>
<feature type="modified residue" description="N6-(pyridoxal phosphate)lysine" evidence="6">
    <location>
        <position position="227"/>
    </location>
</feature>
<name>A0A4R1RQ74_HYDET</name>
<dbReference type="Gene3D" id="3.40.640.10">
    <property type="entry name" value="Type I PLP-dependent aspartate aminotransferase-like (Major domain)"/>
    <property type="match status" value="1"/>
</dbReference>
<comment type="caution">
    <text evidence="8">The sequence shown here is derived from an EMBL/GenBank/DDBJ whole genome shotgun (WGS) entry which is preliminary data.</text>
</comment>
<keyword evidence="5 6" id="KW-0663">Pyridoxal phosphate</keyword>
<comment type="cofactor">
    <cofactor evidence="1 6">
        <name>pyridoxal 5'-phosphate</name>
        <dbReference type="ChEBI" id="CHEBI:597326"/>
    </cofactor>
</comment>
<dbReference type="OrthoDB" id="9813612at2"/>
<accession>A0A4R1RQ74</accession>
<dbReference type="HAMAP" id="MF_01023">
    <property type="entry name" value="HisC_aminotrans_2"/>
    <property type="match status" value="1"/>
</dbReference>
<dbReference type="InterPro" id="IPR050106">
    <property type="entry name" value="HistidinolP_aminotransfase"/>
</dbReference>
<dbReference type="GO" id="GO:0000105">
    <property type="term" value="P:L-histidine biosynthetic process"/>
    <property type="evidence" value="ECO:0007669"/>
    <property type="project" value="UniProtKB-UniRule"/>
</dbReference>
<dbReference type="EC" id="2.6.1.9" evidence="6"/>
<dbReference type="Pfam" id="PF00155">
    <property type="entry name" value="Aminotran_1_2"/>
    <property type="match status" value="1"/>
</dbReference>
<evidence type="ECO:0000256" key="5">
    <source>
        <dbReference type="ARBA" id="ARBA00022898"/>
    </source>
</evidence>
<keyword evidence="4 6" id="KW-0808">Transferase</keyword>
<evidence type="ECO:0000256" key="1">
    <source>
        <dbReference type="ARBA" id="ARBA00001933"/>
    </source>
</evidence>
<keyword evidence="9" id="KW-1185">Reference proteome</keyword>
<dbReference type="AlphaFoldDB" id="A0A4R1RQ74"/>
<dbReference type="CDD" id="cd00609">
    <property type="entry name" value="AAT_like"/>
    <property type="match status" value="1"/>
</dbReference>
<comment type="pathway">
    <text evidence="6">Amino-acid biosynthesis; L-histidine biosynthesis; L-histidine from 5-phospho-alpha-D-ribose 1-diphosphate: step 7/9.</text>
</comment>
<dbReference type="UniPathway" id="UPA00031">
    <property type="reaction ID" value="UER00012"/>
</dbReference>
<proteinExistence type="inferred from homology"/>
<dbReference type="NCBIfam" id="TIGR01141">
    <property type="entry name" value="hisC"/>
    <property type="match status" value="1"/>
</dbReference>
<evidence type="ECO:0000313" key="8">
    <source>
        <dbReference type="EMBL" id="TCL68535.1"/>
    </source>
</evidence>
<dbReference type="EMBL" id="SLUN01000013">
    <property type="protein sequence ID" value="TCL68535.1"/>
    <property type="molecule type" value="Genomic_DNA"/>
</dbReference>
<dbReference type="RefSeq" id="WP_132014521.1">
    <property type="nucleotide sequence ID" value="NZ_SLUN01000013.1"/>
</dbReference>
<feature type="domain" description="Aminotransferase class I/classII large" evidence="7">
    <location>
        <begin position="35"/>
        <end position="359"/>
    </location>
</feature>